<evidence type="ECO:0008006" key="4">
    <source>
        <dbReference type="Google" id="ProtNLM"/>
    </source>
</evidence>
<dbReference type="SUPFAM" id="SSF82199">
    <property type="entry name" value="SET domain"/>
    <property type="match status" value="1"/>
</dbReference>
<evidence type="ECO:0000313" key="2">
    <source>
        <dbReference type="EMBL" id="KXZ48763.1"/>
    </source>
</evidence>
<feature type="region of interest" description="Disordered" evidence="1">
    <location>
        <begin position="454"/>
        <end position="494"/>
    </location>
</feature>
<dbReference type="AlphaFoldDB" id="A0A150GG47"/>
<evidence type="ECO:0000313" key="3">
    <source>
        <dbReference type="Proteomes" id="UP000075714"/>
    </source>
</evidence>
<comment type="caution">
    <text evidence="2">The sequence shown here is derived from an EMBL/GenBank/DDBJ whole genome shotgun (WGS) entry which is preliminary data.</text>
</comment>
<proteinExistence type="predicted"/>
<accession>A0A150GG47</accession>
<dbReference type="OrthoDB" id="341421at2759"/>
<dbReference type="Gene3D" id="3.90.1410.10">
    <property type="entry name" value="set domain protein methyltransferase, domain 1"/>
    <property type="match status" value="1"/>
</dbReference>
<gene>
    <name evidence="2" type="ORF">GPECTOR_25g347</name>
</gene>
<dbReference type="GO" id="GO:0016279">
    <property type="term" value="F:protein-lysine N-methyltransferase activity"/>
    <property type="evidence" value="ECO:0007669"/>
    <property type="project" value="TreeGrafter"/>
</dbReference>
<dbReference type="InterPro" id="IPR046341">
    <property type="entry name" value="SET_dom_sf"/>
</dbReference>
<feature type="compositionally biased region" description="Pro residues" evidence="1">
    <location>
        <begin position="475"/>
        <end position="484"/>
    </location>
</feature>
<keyword evidence="3" id="KW-1185">Reference proteome</keyword>
<dbReference type="EMBL" id="LSYV01000026">
    <property type="protein sequence ID" value="KXZ48763.1"/>
    <property type="molecule type" value="Genomic_DNA"/>
</dbReference>
<dbReference type="PANTHER" id="PTHR13271:SF154">
    <property type="entry name" value="GRIP DOMAIN-CONTAINING PROTEIN"/>
    <property type="match status" value="1"/>
</dbReference>
<reference evidence="3" key="1">
    <citation type="journal article" date="2016" name="Nat. Commun.">
        <title>The Gonium pectorale genome demonstrates co-option of cell cycle regulation during the evolution of multicellularity.</title>
        <authorList>
            <person name="Hanschen E.R."/>
            <person name="Marriage T.N."/>
            <person name="Ferris P.J."/>
            <person name="Hamaji T."/>
            <person name="Toyoda A."/>
            <person name="Fujiyama A."/>
            <person name="Neme R."/>
            <person name="Noguchi H."/>
            <person name="Minakuchi Y."/>
            <person name="Suzuki M."/>
            <person name="Kawai-Toyooka H."/>
            <person name="Smith D.R."/>
            <person name="Sparks H."/>
            <person name="Anderson J."/>
            <person name="Bakaric R."/>
            <person name="Luria V."/>
            <person name="Karger A."/>
            <person name="Kirschner M.W."/>
            <person name="Durand P.M."/>
            <person name="Michod R.E."/>
            <person name="Nozaki H."/>
            <person name="Olson B.J."/>
        </authorList>
    </citation>
    <scope>NUCLEOTIDE SEQUENCE [LARGE SCALE GENOMIC DNA]</scope>
    <source>
        <strain evidence="3">NIES-2863</strain>
    </source>
</reference>
<dbReference type="InterPro" id="IPR050600">
    <property type="entry name" value="SETD3_SETD6_MTase"/>
</dbReference>
<dbReference type="CDD" id="cd10527">
    <property type="entry name" value="SET_LSMT"/>
    <property type="match status" value="1"/>
</dbReference>
<protein>
    <recommendedName>
        <fullName evidence="4">SET domain-containing protein</fullName>
    </recommendedName>
</protein>
<dbReference type="Proteomes" id="UP000075714">
    <property type="component" value="Unassembled WGS sequence"/>
</dbReference>
<name>A0A150GG47_GONPE</name>
<sequence>MLVAVPIAASLTVLPGERCPFPEFIPQDVWVGLPWYAQLACRLLHERALGPASRFADYLPALPARVDLPAAWPRHAVAALQYPYLEQQILDEQEEWARLSDRLKPYLSRRRLAAEDLYWALAAVRSRTFAGPYFPTPPAVKLAAGAVAAAAVAAAQAALSGGAVGAGGAEVGSLLTAVLPALAAALGVPAAWQAAEARRAASGEPGTVLYSVCPFIDMFNHDSRAQSECVFAPWRGEFRVAAGEPHRRGAQVAINYGSQSNDALLQRYGFVQLDGNPNDRYVFEDLLRPLERALQAGAGGAACGRVTRVELADAARRAGAPAGSLDQVPVTAAGGFPEPARQAVAALLAELARRQPSPAAAGAAGAAPSEATLQEVLDAVCQAELAASGSSLADDEAALAQLAAWQDDVAARQAAAQAEMEAAPTALGPSVSEQTASLEGVAIGEGAGVAAAAASAPLGEGEEGTTPAVAAGEEPSPPPPPVEPPAELAVQGGEAERLRTVLSFRIAKKRVLTALAGGTQ</sequence>
<dbReference type="PANTHER" id="PTHR13271">
    <property type="entry name" value="UNCHARACTERIZED PUTATIVE METHYLTRANSFERASE"/>
    <property type="match status" value="1"/>
</dbReference>
<organism evidence="2 3">
    <name type="scientific">Gonium pectorale</name>
    <name type="common">Green alga</name>
    <dbReference type="NCBI Taxonomy" id="33097"/>
    <lineage>
        <taxon>Eukaryota</taxon>
        <taxon>Viridiplantae</taxon>
        <taxon>Chlorophyta</taxon>
        <taxon>core chlorophytes</taxon>
        <taxon>Chlorophyceae</taxon>
        <taxon>CS clade</taxon>
        <taxon>Chlamydomonadales</taxon>
        <taxon>Volvocaceae</taxon>
        <taxon>Gonium</taxon>
    </lineage>
</organism>
<evidence type="ECO:0000256" key="1">
    <source>
        <dbReference type="SAM" id="MobiDB-lite"/>
    </source>
</evidence>